<dbReference type="GeneID" id="95984361"/>
<sequence>MDGPGVLSPHGPRHSNDHAHIQDLSVAPTTDEITSVHKPYLPLYTPDAEHHLQDDKVARMLDIQFRMVREDSLRGFDSGIKAVLRDLDSDKFDESQLAQRLGAGGGFYVTPGEHSVAVPLLANIEFEGVALDHIAGLVVSASADSPPSAARATSMKKRQSFWESSPRLPMGGLVAIVTKRLGGDPTFALATLTMMPNQFRHSKPAHDDRPRLGFGLHFLDNHEGLRMFQDVKAGDLRILVESPVLYPAVWPFLETLKAIHPQELPLSRYFVPNADLSSIEIDIPA</sequence>
<proteinExistence type="predicted"/>
<reference evidence="1 2" key="1">
    <citation type="submission" date="2023-08" db="EMBL/GenBank/DDBJ databases">
        <title>Annotated Genome Sequence of Vanrija albida AlHP1.</title>
        <authorList>
            <person name="Herzog R."/>
        </authorList>
    </citation>
    <scope>NUCLEOTIDE SEQUENCE [LARGE SCALE GENOMIC DNA]</scope>
    <source>
        <strain evidence="1 2">AlHP1</strain>
    </source>
</reference>
<protein>
    <submittedName>
        <fullName evidence="1">Uncharacterized protein</fullName>
    </submittedName>
</protein>
<comment type="caution">
    <text evidence="1">The sequence shown here is derived from an EMBL/GenBank/DDBJ whole genome shotgun (WGS) entry which is preliminary data.</text>
</comment>
<name>A0ABR3Q4F5_9TREE</name>
<dbReference type="RefSeq" id="XP_069209280.1">
    <property type="nucleotide sequence ID" value="XM_069351862.1"/>
</dbReference>
<evidence type="ECO:0000313" key="1">
    <source>
        <dbReference type="EMBL" id="KAL1409336.1"/>
    </source>
</evidence>
<dbReference type="EMBL" id="JBBXJM010000003">
    <property type="protein sequence ID" value="KAL1409336.1"/>
    <property type="molecule type" value="Genomic_DNA"/>
</dbReference>
<organism evidence="1 2">
    <name type="scientific">Vanrija albida</name>
    <dbReference type="NCBI Taxonomy" id="181172"/>
    <lineage>
        <taxon>Eukaryota</taxon>
        <taxon>Fungi</taxon>
        <taxon>Dikarya</taxon>
        <taxon>Basidiomycota</taxon>
        <taxon>Agaricomycotina</taxon>
        <taxon>Tremellomycetes</taxon>
        <taxon>Trichosporonales</taxon>
        <taxon>Trichosporonaceae</taxon>
        <taxon>Vanrija</taxon>
    </lineage>
</organism>
<evidence type="ECO:0000313" key="2">
    <source>
        <dbReference type="Proteomes" id="UP001565368"/>
    </source>
</evidence>
<accession>A0ABR3Q4F5</accession>
<keyword evidence="2" id="KW-1185">Reference proteome</keyword>
<gene>
    <name evidence="1" type="ORF">Q8F55_003318</name>
</gene>
<dbReference type="Proteomes" id="UP001565368">
    <property type="component" value="Unassembled WGS sequence"/>
</dbReference>